<evidence type="ECO:0000256" key="3">
    <source>
        <dbReference type="ARBA" id="ARBA00022801"/>
    </source>
</evidence>
<dbReference type="InterPro" id="IPR035986">
    <property type="entry name" value="PKD_dom_sf"/>
</dbReference>
<dbReference type="InterPro" id="IPR013783">
    <property type="entry name" value="Ig-like_fold"/>
</dbReference>
<dbReference type="Gene3D" id="2.60.120.380">
    <property type="match status" value="1"/>
</dbReference>
<dbReference type="InterPro" id="IPR008979">
    <property type="entry name" value="Galactose-bd-like_sf"/>
</dbReference>
<evidence type="ECO:0000256" key="2">
    <source>
        <dbReference type="ARBA" id="ARBA00022670"/>
    </source>
</evidence>
<dbReference type="Pfam" id="PF18911">
    <property type="entry name" value="PKD_4"/>
    <property type="match status" value="1"/>
</dbReference>
<dbReference type="PROSITE" id="PS51829">
    <property type="entry name" value="P_HOMO_B"/>
    <property type="match status" value="1"/>
</dbReference>
<keyword evidence="8" id="KW-1185">Reference proteome</keyword>
<feature type="domain" description="P/Homo B" evidence="6">
    <location>
        <begin position="885"/>
        <end position="999"/>
    </location>
</feature>
<comment type="cofactor">
    <cofactor evidence="1">
        <name>Ca(2+)</name>
        <dbReference type="ChEBI" id="CHEBI:29108"/>
    </cofactor>
</comment>
<dbReference type="GO" id="GO:0006508">
    <property type="term" value="P:proteolysis"/>
    <property type="evidence" value="ECO:0007669"/>
    <property type="project" value="UniProtKB-KW"/>
</dbReference>
<dbReference type="SUPFAM" id="SSF49785">
    <property type="entry name" value="Galactose-binding domain-like"/>
    <property type="match status" value="1"/>
</dbReference>
<gene>
    <name evidence="7" type="ORF">FHW12_001702</name>
</gene>
<sequence length="999" mass="103940">MLLQPLLFGLLAVGTFAQAIQPVESAREAPRLRHAFVAPELQVQPELEATATLDAKTGRHVEAADFARRNPGAWEMRWDRRADRPDLVQGAGVPLVPGRGNALTLASLGLRASDHVDMAVVETRLLDFIAANHALLKTDGLEFQLDETSSTVYGKGDSHWFVELAQSKGGVRVRGANLFFRISHGNIVQFGSHLVAPVAIDTQPVSSREKAFELAFGELDFGSGARVKEMLEPGELLLLPYAADGKGAGEGFSGADGAGYAHRLAWRYVFRIGGDRSTYEAMVDAKTNRVIEVRDLNDYVSATIDGGIYATGVNTGAETIVAMPFAAVTNGSAKVTDALGIYDYSGGTATTALDGKYFKMVDTCGSISLSNSSDGNLHLGTDTSTDCGAAGGAGGNGNTRASRNGFYYLTKINRKASGFLPGNAWIASKVTANMNVNDVCNAYWDGSSLNFFKSGSGCSNTGEIAAVFLHEWGHGMDTNSGGSASEYGTGEAVGDSFAFLETKDGCIGNNFQPGVPCANCSSSCTGVRDVNAFSTLGAAVIAKPANVTNNSSINCDRYACPYLANGITPYQGPMGYEGHCESYIASSANWDLAQALVTQYGSTQGWAEMDRIWYGSLTPSKSAYQVTSGGKCNASATVNGCGSNNWYTVYLAADDDDGNLANGTPNGCRIWDAFNAHGIACGTRPACSGGGGGNVPPVANFGVTTSGLTANFTDSSTDSDGTIASRAWTFGDGGTSTATNPSHTYASAGTYSVSLTVTDNGGATNTKTSSVTVSTGGGNVLQNGVPVTGLSATTGTNTAVYTMDVPAGATNLVFATSGSNGDADLYVKFGSAPTTSSYDCRPYTSSSSETCTFASPQVGTYYVMVRAYASFTGLSLTGSYSTGGGGTQTYSNATDYPIADNATVDSPITVSGRSGNAPSNASVTVAIVHTYIGDLKVDLVAPDGTLYNIHNRTGGGTDNINKTVTLNLSSEALNGTWKLRVNDNAAQDTGYIDSWSVTF</sequence>
<keyword evidence="3" id="KW-0378">Hydrolase</keyword>
<dbReference type="Pfam" id="PF01483">
    <property type="entry name" value="P_proprotein"/>
    <property type="match status" value="1"/>
</dbReference>
<keyword evidence="4" id="KW-0732">Signal</keyword>
<feature type="domain" description="PKD" evidence="5">
    <location>
        <begin position="693"/>
        <end position="780"/>
    </location>
</feature>
<proteinExistence type="predicted"/>
<dbReference type="EMBL" id="JACGXL010000002">
    <property type="protein sequence ID" value="MBA8887488.1"/>
    <property type="molecule type" value="Genomic_DNA"/>
</dbReference>
<dbReference type="CDD" id="cd00146">
    <property type="entry name" value="PKD"/>
    <property type="match status" value="1"/>
</dbReference>
<evidence type="ECO:0000313" key="7">
    <source>
        <dbReference type="EMBL" id="MBA8887488.1"/>
    </source>
</evidence>
<reference evidence="7 8" key="1">
    <citation type="submission" date="2020-07" db="EMBL/GenBank/DDBJ databases">
        <title>Genomic Encyclopedia of Type Strains, Phase IV (KMG-V): Genome sequencing to study the core and pangenomes of soil and plant-associated prokaryotes.</title>
        <authorList>
            <person name="Whitman W."/>
        </authorList>
    </citation>
    <scope>NUCLEOTIDE SEQUENCE [LARGE SCALE GENOMIC DNA]</scope>
    <source>
        <strain evidence="7 8">RH2WT43</strain>
    </source>
</reference>
<dbReference type="SUPFAM" id="SSF55486">
    <property type="entry name" value="Metalloproteases ('zincins'), catalytic domain"/>
    <property type="match status" value="1"/>
</dbReference>
<evidence type="ECO:0000256" key="4">
    <source>
        <dbReference type="SAM" id="SignalP"/>
    </source>
</evidence>
<evidence type="ECO:0000259" key="6">
    <source>
        <dbReference type="PROSITE" id="PS51829"/>
    </source>
</evidence>
<dbReference type="FunFam" id="2.60.120.260:FF:000149">
    <property type="entry name" value="Leupeptin-inactivating enzyme 1"/>
    <property type="match status" value="1"/>
</dbReference>
<dbReference type="InterPro" id="IPR002884">
    <property type="entry name" value="P_dom"/>
</dbReference>
<dbReference type="Pfam" id="PF04151">
    <property type="entry name" value="PPC"/>
    <property type="match status" value="1"/>
</dbReference>
<comment type="caution">
    <text evidence="7">The sequence shown here is derived from an EMBL/GenBank/DDBJ whole genome shotgun (WGS) entry which is preliminary data.</text>
</comment>
<feature type="signal peptide" evidence="4">
    <location>
        <begin position="1"/>
        <end position="19"/>
    </location>
</feature>
<accession>A0A839F1V8</accession>
<keyword evidence="2" id="KW-0645">Protease</keyword>
<dbReference type="SMART" id="SM00089">
    <property type="entry name" value="PKD"/>
    <property type="match status" value="1"/>
</dbReference>
<dbReference type="Proteomes" id="UP000550401">
    <property type="component" value="Unassembled WGS sequence"/>
</dbReference>
<dbReference type="Gene3D" id="2.60.40.10">
    <property type="entry name" value="Immunoglobulins"/>
    <property type="match status" value="1"/>
</dbReference>
<name>A0A839F1V8_9GAMM</name>
<dbReference type="InterPro" id="IPR022409">
    <property type="entry name" value="PKD/Chitinase_dom"/>
</dbReference>
<dbReference type="PROSITE" id="PS50093">
    <property type="entry name" value="PKD"/>
    <property type="match status" value="1"/>
</dbReference>
<dbReference type="Gene3D" id="2.60.120.260">
    <property type="entry name" value="Galactose-binding domain-like"/>
    <property type="match status" value="1"/>
</dbReference>
<evidence type="ECO:0000313" key="8">
    <source>
        <dbReference type="Proteomes" id="UP000550401"/>
    </source>
</evidence>
<dbReference type="GO" id="GO:0004252">
    <property type="term" value="F:serine-type endopeptidase activity"/>
    <property type="evidence" value="ECO:0007669"/>
    <property type="project" value="InterPro"/>
</dbReference>
<evidence type="ECO:0000259" key="5">
    <source>
        <dbReference type="PROSITE" id="PS50093"/>
    </source>
</evidence>
<dbReference type="AlphaFoldDB" id="A0A839F1V8"/>
<dbReference type="InterPro" id="IPR007280">
    <property type="entry name" value="Peptidase_C_arc/bac"/>
</dbReference>
<evidence type="ECO:0000256" key="1">
    <source>
        <dbReference type="ARBA" id="ARBA00001913"/>
    </source>
</evidence>
<protein>
    <submittedName>
        <fullName evidence="7">PKD repeat protein</fullName>
    </submittedName>
</protein>
<dbReference type="SUPFAM" id="SSF49299">
    <property type="entry name" value="PKD domain"/>
    <property type="match status" value="1"/>
</dbReference>
<dbReference type="RefSeq" id="WP_220484372.1">
    <property type="nucleotide sequence ID" value="NZ_JACGXL010000002.1"/>
</dbReference>
<organism evidence="7 8">
    <name type="scientific">Dokdonella fugitiva</name>
    <dbReference type="NCBI Taxonomy" id="328517"/>
    <lineage>
        <taxon>Bacteria</taxon>
        <taxon>Pseudomonadati</taxon>
        <taxon>Pseudomonadota</taxon>
        <taxon>Gammaproteobacteria</taxon>
        <taxon>Lysobacterales</taxon>
        <taxon>Rhodanobacteraceae</taxon>
        <taxon>Dokdonella</taxon>
    </lineage>
</organism>
<dbReference type="InterPro" id="IPR000601">
    <property type="entry name" value="PKD_dom"/>
</dbReference>
<feature type="chain" id="PRO_5032349089" evidence="4">
    <location>
        <begin position="20"/>
        <end position="999"/>
    </location>
</feature>